<dbReference type="GO" id="GO:0007166">
    <property type="term" value="P:cell surface receptor signaling pathway"/>
    <property type="evidence" value="ECO:0007669"/>
    <property type="project" value="TreeGrafter"/>
</dbReference>
<feature type="domain" description="Immunoglobulin V-set" evidence="12">
    <location>
        <begin position="30"/>
        <end position="109"/>
    </location>
</feature>
<keyword evidence="4 11" id="KW-0732">Signal</keyword>
<protein>
    <submittedName>
        <fullName evidence="13">Antigen like protein</fullName>
    </submittedName>
</protein>
<dbReference type="GO" id="GO:0071222">
    <property type="term" value="P:cellular response to lipopolysaccharide"/>
    <property type="evidence" value="ECO:0007669"/>
    <property type="project" value="TreeGrafter"/>
</dbReference>
<feature type="chain" id="PRO_5035267143" evidence="11">
    <location>
        <begin position="23"/>
        <end position="153"/>
    </location>
</feature>
<keyword evidence="14" id="KW-1185">Reference proteome</keyword>
<sequence>NLETMTKFLYICIMWISVCVDALSAVFQFSVSGPVGSTAVLPCELTSVDTDTLYIRWNTESEIVFERLGEKTFQGEGYEGRVDVSEEELRKGKCSLVLRNLRLTDAGVYASYETARTAGQSLPISQKELLISRIKLSVNVPPNKTRMIAAASA</sequence>
<dbReference type="Proteomes" id="UP000727407">
    <property type="component" value="Unassembled WGS sequence"/>
</dbReference>
<evidence type="ECO:0000256" key="9">
    <source>
        <dbReference type="ARBA" id="ARBA00023180"/>
    </source>
</evidence>
<dbReference type="InterPro" id="IPR013783">
    <property type="entry name" value="Ig-like_fold"/>
</dbReference>
<comment type="subcellular location">
    <subcellularLocation>
        <location evidence="1">Cell membrane</location>
        <topology evidence="1">Single-pass type I membrane protein</topology>
    </subcellularLocation>
</comment>
<comment type="caution">
    <text evidence="13">The sequence shown here is derived from an EMBL/GenBank/DDBJ whole genome shotgun (WGS) entry which is preliminary data.</text>
</comment>
<keyword evidence="6" id="KW-0472">Membrane</keyword>
<evidence type="ECO:0000256" key="5">
    <source>
        <dbReference type="ARBA" id="ARBA00022989"/>
    </source>
</evidence>
<evidence type="ECO:0000256" key="8">
    <source>
        <dbReference type="ARBA" id="ARBA00023170"/>
    </source>
</evidence>
<evidence type="ECO:0000313" key="13">
    <source>
        <dbReference type="EMBL" id="KAF5890390.1"/>
    </source>
</evidence>
<dbReference type="GO" id="GO:0009897">
    <property type="term" value="C:external side of plasma membrane"/>
    <property type="evidence" value="ECO:0007669"/>
    <property type="project" value="TreeGrafter"/>
</dbReference>
<evidence type="ECO:0000256" key="6">
    <source>
        <dbReference type="ARBA" id="ARBA00023136"/>
    </source>
</evidence>
<organism evidence="13 14">
    <name type="scientific">Clarias magur</name>
    <name type="common">Asian catfish</name>
    <name type="synonym">Macropteronotus magur</name>
    <dbReference type="NCBI Taxonomy" id="1594786"/>
    <lineage>
        <taxon>Eukaryota</taxon>
        <taxon>Metazoa</taxon>
        <taxon>Chordata</taxon>
        <taxon>Craniata</taxon>
        <taxon>Vertebrata</taxon>
        <taxon>Euteleostomi</taxon>
        <taxon>Actinopterygii</taxon>
        <taxon>Neopterygii</taxon>
        <taxon>Teleostei</taxon>
        <taxon>Ostariophysi</taxon>
        <taxon>Siluriformes</taxon>
        <taxon>Clariidae</taxon>
        <taxon>Clarias</taxon>
    </lineage>
</organism>
<keyword evidence="5" id="KW-1133">Transmembrane helix</keyword>
<evidence type="ECO:0000256" key="3">
    <source>
        <dbReference type="ARBA" id="ARBA00022692"/>
    </source>
</evidence>
<dbReference type="GO" id="GO:0031295">
    <property type="term" value="P:T cell costimulation"/>
    <property type="evidence" value="ECO:0007669"/>
    <property type="project" value="TreeGrafter"/>
</dbReference>
<name>A0A8J4U428_CLAMG</name>
<dbReference type="Gene3D" id="2.60.40.10">
    <property type="entry name" value="Immunoglobulins"/>
    <property type="match status" value="1"/>
</dbReference>
<evidence type="ECO:0000313" key="14">
    <source>
        <dbReference type="Proteomes" id="UP000727407"/>
    </source>
</evidence>
<keyword evidence="10" id="KW-0393">Immunoglobulin domain</keyword>
<evidence type="ECO:0000256" key="1">
    <source>
        <dbReference type="ARBA" id="ARBA00004251"/>
    </source>
</evidence>
<proteinExistence type="predicted"/>
<keyword evidence="7" id="KW-1015">Disulfide bond</keyword>
<dbReference type="GO" id="GO:0006955">
    <property type="term" value="P:immune response"/>
    <property type="evidence" value="ECO:0007669"/>
    <property type="project" value="TreeGrafter"/>
</dbReference>
<feature type="non-terminal residue" evidence="13">
    <location>
        <position position="1"/>
    </location>
</feature>
<dbReference type="OrthoDB" id="9898017at2759"/>
<evidence type="ECO:0000256" key="10">
    <source>
        <dbReference type="ARBA" id="ARBA00023319"/>
    </source>
</evidence>
<dbReference type="Pfam" id="PF07686">
    <property type="entry name" value="V-set"/>
    <property type="match status" value="1"/>
</dbReference>
<reference evidence="13" key="1">
    <citation type="submission" date="2020-07" db="EMBL/GenBank/DDBJ databases">
        <title>Clarias magur genome sequencing, assembly and annotation.</title>
        <authorList>
            <person name="Kushwaha B."/>
            <person name="Kumar R."/>
            <person name="Das P."/>
            <person name="Joshi C.G."/>
            <person name="Kumar D."/>
            <person name="Nagpure N.S."/>
            <person name="Pandey M."/>
            <person name="Agarwal S."/>
            <person name="Srivastava S."/>
            <person name="Singh M."/>
            <person name="Sahoo L."/>
            <person name="Jayasankar P."/>
            <person name="Meher P.K."/>
            <person name="Koringa P.G."/>
            <person name="Iquebal M.A."/>
            <person name="Das S.P."/>
            <person name="Bit A."/>
            <person name="Patnaik S."/>
            <person name="Patel N."/>
            <person name="Shah T.M."/>
            <person name="Hinsu A."/>
            <person name="Jena J.K."/>
        </authorList>
    </citation>
    <scope>NUCLEOTIDE SEQUENCE</scope>
    <source>
        <strain evidence="13">CIFAMagur01</strain>
        <tissue evidence="13">Testis</tissue>
    </source>
</reference>
<keyword evidence="9" id="KW-0325">Glycoprotein</keyword>
<accession>A0A8J4U428</accession>
<dbReference type="InterPro" id="IPR051713">
    <property type="entry name" value="T-cell_Activation_Regulation"/>
</dbReference>
<keyword evidence="8" id="KW-0675">Receptor</keyword>
<dbReference type="InterPro" id="IPR036179">
    <property type="entry name" value="Ig-like_dom_sf"/>
</dbReference>
<dbReference type="EMBL" id="QNUK01000690">
    <property type="protein sequence ID" value="KAF5890390.1"/>
    <property type="molecule type" value="Genomic_DNA"/>
</dbReference>
<evidence type="ECO:0000256" key="4">
    <source>
        <dbReference type="ARBA" id="ARBA00022729"/>
    </source>
</evidence>
<evidence type="ECO:0000256" key="11">
    <source>
        <dbReference type="SAM" id="SignalP"/>
    </source>
</evidence>
<dbReference type="GO" id="GO:0042102">
    <property type="term" value="P:positive regulation of T cell proliferation"/>
    <property type="evidence" value="ECO:0007669"/>
    <property type="project" value="TreeGrafter"/>
</dbReference>
<dbReference type="AlphaFoldDB" id="A0A8J4U428"/>
<evidence type="ECO:0000256" key="7">
    <source>
        <dbReference type="ARBA" id="ARBA00023157"/>
    </source>
</evidence>
<feature type="signal peptide" evidence="11">
    <location>
        <begin position="1"/>
        <end position="22"/>
    </location>
</feature>
<gene>
    <name evidence="13" type="ORF">DAT39_019912</name>
</gene>
<dbReference type="GO" id="GO:0042130">
    <property type="term" value="P:negative regulation of T cell proliferation"/>
    <property type="evidence" value="ECO:0007669"/>
    <property type="project" value="TreeGrafter"/>
</dbReference>
<keyword evidence="3" id="KW-0812">Transmembrane</keyword>
<evidence type="ECO:0000259" key="12">
    <source>
        <dbReference type="Pfam" id="PF07686"/>
    </source>
</evidence>
<feature type="non-terminal residue" evidence="13">
    <location>
        <position position="153"/>
    </location>
</feature>
<evidence type="ECO:0000256" key="2">
    <source>
        <dbReference type="ARBA" id="ARBA00022475"/>
    </source>
</evidence>
<keyword evidence="2" id="KW-1003">Cell membrane</keyword>
<dbReference type="PANTHER" id="PTHR25466:SF11">
    <property type="entry name" value="GALECTIN 17-RELATED"/>
    <property type="match status" value="1"/>
</dbReference>
<dbReference type="PANTHER" id="PTHR25466">
    <property type="entry name" value="T-LYMPHOCYTE ACTIVATION ANTIGEN"/>
    <property type="match status" value="1"/>
</dbReference>
<dbReference type="InterPro" id="IPR013106">
    <property type="entry name" value="Ig_V-set"/>
</dbReference>
<dbReference type="SUPFAM" id="SSF48726">
    <property type="entry name" value="Immunoglobulin"/>
    <property type="match status" value="1"/>
</dbReference>